<evidence type="ECO:0000313" key="3">
    <source>
        <dbReference type="Proteomes" id="UP000054359"/>
    </source>
</evidence>
<evidence type="ECO:0000313" key="2">
    <source>
        <dbReference type="EMBL" id="KFM73176.1"/>
    </source>
</evidence>
<dbReference type="Proteomes" id="UP000054359">
    <property type="component" value="Unassembled WGS sequence"/>
</dbReference>
<dbReference type="OrthoDB" id="6133584at2759"/>
<feature type="signal peptide" evidence="1">
    <location>
        <begin position="1"/>
        <end position="29"/>
    </location>
</feature>
<sequence length="187" mass="21073">MRFPIIVQILRHLLLVILCLSSLWSVTPCLDTTGKSNSNDLLCLGGKRQPRQRRQNDNFSMKALAGAAQERAFLSPVVFLGTLRSVVVQRDGTIRAWFAVDNPLKSANNTRNNSKKKEDVEVVYYREGEEQCILEVSQDSLRLGSQYLVFGVPTEEHFWPSLTASALPIPNEKRTLRAVKRILCKGC</sequence>
<feature type="chain" id="PRO_5001830260" evidence="1">
    <location>
        <begin position="30"/>
        <end position="187"/>
    </location>
</feature>
<keyword evidence="1" id="KW-0732">Signal</keyword>
<evidence type="ECO:0000256" key="1">
    <source>
        <dbReference type="SAM" id="SignalP"/>
    </source>
</evidence>
<feature type="non-terminal residue" evidence="2">
    <location>
        <position position="187"/>
    </location>
</feature>
<keyword evidence="3" id="KW-1185">Reference proteome</keyword>
<proteinExistence type="predicted"/>
<accession>A0A087U737</accession>
<organism evidence="2 3">
    <name type="scientific">Stegodyphus mimosarum</name>
    <name type="common">African social velvet spider</name>
    <dbReference type="NCBI Taxonomy" id="407821"/>
    <lineage>
        <taxon>Eukaryota</taxon>
        <taxon>Metazoa</taxon>
        <taxon>Ecdysozoa</taxon>
        <taxon>Arthropoda</taxon>
        <taxon>Chelicerata</taxon>
        <taxon>Arachnida</taxon>
        <taxon>Araneae</taxon>
        <taxon>Araneomorphae</taxon>
        <taxon>Entelegynae</taxon>
        <taxon>Eresoidea</taxon>
        <taxon>Eresidae</taxon>
        <taxon>Stegodyphus</taxon>
    </lineage>
</organism>
<gene>
    <name evidence="2" type="ORF">X975_20395</name>
</gene>
<dbReference type="EMBL" id="KK118520">
    <property type="protein sequence ID" value="KFM73176.1"/>
    <property type="molecule type" value="Genomic_DNA"/>
</dbReference>
<dbReference type="AlphaFoldDB" id="A0A087U737"/>
<reference evidence="2 3" key="1">
    <citation type="submission" date="2013-11" db="EMBL/GenBank/DDBJ databases">
        <title>Genome sequencing of Stegodyphus mimosarum.</title>
        <authorList>
            <person name="Bechsgaard J."/>
        </authorList>
    </citation>
    <scope>NUCLEOTIDE SEQUENCE [LARGE SCALE GENOMIC DNA]</scope>
</reference>
<name>A0A087U737_STEMI</name>
<protein>
    <submittedName>
        <fullName evidence="2">Uncharacterized protein</fullName>
    </submittedName>
</protein>